<dbReference type="PANTHER" id="PTHR47723">
    <property type="entry name" value="OS05G0353850 PROTEIN"/>
    <property type="match status" value="1"/>
</dbReference>
<reference evidence="3" key="1">
    <citation type="submission" date="2023-07" db="EMBL/GenBank/DDBJ databases">
        <title>A chromosome-level genome assembly of Lolium multiflorum.</title>
        <authorList>
            <person name="Chen Y."/>
            <person name="Copetti D."/>
            <person name="Kolliker R."/>
            <person name="Studer B."/>
        </authorList>
    </citation>
    <scope>NUCLEOTIDE SEQUENCE</scope>
    <source>
        <strain evidence="3">02402/16</strain>
        <tissue evidence="3">Leaf</tissue>
    </source>
</reference>
<sequence>MSYVQSLLLIEQNAVVDLEKRKQSVDQLEGFSKRGKPAEKRPHVKDKWRPPDEGVAKLNVDGAFSMDGRAGTGMIMRRSDGSVVFATCRQLNGCDGALEAEIAAMEEGLTPV</sequence>
<dbReference type="PANTHER" id="PTHR47723:SF24">
    <property type="entry name" value="RNASE H TYPE-1 DOMAIN-CONTAINING PROTEIN"/>
    <property type="match status" value="1"/>
</dbReference>
<feature type="region of interest" description="Disordered" evidence="1">
    <location>
        <begin position="28"/>
        <end position="52"/>
    </location>
</feature>
<accession>A0AAD8WLC0</accession>
<evidence type="ECO:0000313" key="4">
    <source>
        <dbReference type="Proteomes" id="UP001231189"/>
    </source>
</evidence>
<feature type="domain" description="RNase H type-1" evidence="2">
    <location>
        <begin position="59"/>
        <end position="110"/>
    </location>
</feature>
<evidence type="ECO:0000259" key="2">
    <source>
        <dbReference type="Pfam" id="PF13456"/>
    </source>
</evidence>
<dbReference type="Proteomes" id="UP001231189">
    <property type="component" value="Unassembled WGS sequence"/>
</dbReference>
<proteinExistence type="predicted"/>
<evidence type="ECO:0000313" key="3">
    <source>
        <dbReference type="EMBL" id="KAK1666639.1"/>
    </source>
</evidence>
<name>A0AAD8WLC0_LOLMU</name>
<gene>
    <name evidence="3" type="ORF">QYE76_054798</name>
</gene>
<dbReference type="GO" id="GO:0004523">
    <property type="term" value="F:RNA-DNA hybrid ribonuclease activity"/>
    <property type="evidence" value="ECO:0007669"/>
    <property type="project" value="InterPro"/>
</dbReference>
<dbReference type="EMBL" id="JAUUTY010000003">
    <property type="protein sequence ID" value="KAK1666639.1"/>
    <property type="molecule type" value="Genomic_DNA"/>
</dbReference>
<evidence type="ECO:0000256" key="1">
    <source>
        <dbReference type="SAM" id="MobiDB-lite"/>
    </source>
</evidence>
<keyword evidence="4" id="KW-1185">Reference proteome</keyword>
<feature type="compositionally biased region" description="Basic and acidic residues" evidence="1">
    <location>
        <begin position="36"/>
        <end position="52"/>
    </location>
</feature>
<dbReference type="AlphaFoldDB" id="A0AAD8WLC0"/>
<organism evidence="3 4">
    <name type="scientific">Lolium multiflorum</name>
    <name type="common">Italian ryegrass</name>
    <name type="synonym">Lolium perenne subsp. multiflorum</name>
    <dbReference type="NCBI Taxonomy" id="4521"/>
    <lineage>
        <taxon>Eukaryota</taxon>
        <taxon>Viridiplantae</taxon>
        <taxon>Streptophyta</taxon>
        <taxon>Embryophyta</taxon>
        <taxon>Tracheophyta</taxon>
        <taxon>Spermatophyta</taxon>
        <taxon>Magnoliopsida</taxon>
        <taxon>Liliopsida</taxon>
        <taxon>Poales</taxon>
        <taxon>Poaceae</taxon>
        <taxon>BOP clade</taxon>
        <taxon>Pooideae</taxon>
        <taxon>Poodae</taxon>
        <taxon>Poeae</taxon>
        <taxon>Poeae Chloroplast Group 2 (Poeae type)</taxon>
        <taxon>Loliodinae</taxon>
        <taxon>Loliinae</taxon>
        <taxon>Lolium</taxon>
    </lineage>
</organism>
<dbReference type="InterPro" id="IPR053151">
    <property type="entry name" value="RNase_H-like"/>
</dbReference>
<protein>
    <recommendedName>
        <fullName evidence="2">RNase H type-1 domain-containing protein</fullName>
    </recommendedName>
</protein>
<dbReference type="GO" id="GO:0003676">
    <property type="term" value="F:nucleic acid binding"/>
    <property type="evidence" value="ECO:0007669"/>
    <property type="project" value="InterPro"/>
</dbReference>
<dbReference type="Pfam" id="PF13456">
    <property type="entry name" value="RVT_3"/>
    <property type="match status" value="1"/>
</dbReference>
<comment type="caution">
    <text evidence="3">The sequence shown here is derived from an EMBL/GenBank/DDBJ whole genome shotgun (WGS) entry which is preliminary data.</text>
</comment>
<dbReference type="InterPro" id="IPR002156">
    <property type="entry name" value="RNaseH_domain"/>
</dbReference>